<dbReference type="InterPro" id="IPR025665">
    <property type="entry name" value="Beta-barrel_OMP_2"/>
</dbReference>
<keyword evidence="3" id="KW-1185">Reference proteome</keyword>
<accession>A0A9J6ZRB4</accession>
<evidence type="ECO:0000313" key="3">
    <source>
        <dbReference type="Proteomes" id="UP001056426"/>
    </source>
</evidence>
<gene>
    <name evidence="2" type="ORF">M9189_02375</name>
</gene>
<evidence type="ECO:0000259" key="1">
    <source>
        <dbReference type="Pfam" id="PF13568"/>
    </source>
</evidence>
<dbReference type="Pfam" id="PF13568">
    <property type="entry name" value="OMP_b-brl_2"/>
    <property type="match status" value="1"/>
</dbReference>
<organism evidence="2 3">
    <name type="scientific">Xiashengella succiniciproducens</name>
    <dbReference type="NCBI Taxonomy" id="2949635"/>
    <lineage>
        <taxon>Bacteria</taxon>
        <taxon>Pseudomonadati</taxon>
        <taxon>Bacteroidota</taxon>
        <taxon>Bacteroidia</taxon>
        <taxon>Marinilabiliales</taxon>
        <taxon>Marinilabiliaceae</taxon>
        <taxon>Xiashengella</taxon>
    </lineage>
</organism>
<protein>
    <submittedName>
        <fullName evidence="2">PorT family protein</fullName>
    </submittedName>
</protein>
<proteinExistence type="predicted"/>
<evidence type="ECO:0000313" key="2">
    <source>
        <dbReference type="EMBL" id="URW80205.1"/>
    </source>
</evidence>
<reference evidence="2" key="1">
    <citation type="submission" date="2022-05" db="EMBL/GenBank/DDBJ databases">
        <authorList>
            <person name="Sun X."/>
        </authorList>
    </citation>
    <scope>NUCLEOTIDE SEQUENCE</scope>
    <source>
        <strain evidence="2">Ai-910</strain>
    </source>
</reference>
<name>A0A9J6ZRB4_9BACT</name>
<dbReference type="AlphaFoldDB" id="A0A9J6ZRB4"/>
<reference evidence="2" key="2">
    <citation type="submission" date="2022-06" db="EMBL/GenBank/DDBJ databases">
        <title>Xiashengella guii gen. nov. sp. nov., a bacterium isolated form anaerobic digestion tank.</title>
        <authorList>
            <person name="Huang H."/>
        </authorList>
    </citation>
    <scope>NUCLEOTIDE SEQUENCE</scope>
    <source>
        <strain evidence="2">Ai-910</strain>
    </source>
</reference>
<sequence>MNFFNQTIKADGEKFDDAKIKTGFQIGVDYEIGIAPDFYFAPGMLYSSKGTQDERAEAGAIKYRVNYLELPFNVVFKPDLGSRSKLILSAGPYVAYAMNGKVKDGWKNTLDIPGFENVIPDVDYIEVFTSKRDMKFGSHNEDDLRRVDRGLNFGLGVMNPRGFFVKGTAQIGFRDIGPKRDDHDFTVRNKGISLSLGYRF</sequence>
<feature type="domain" description="Outer membrane protein beta-barrel" evidence="1">
    <location>
        <begin position="6"/>
        <end position="176"/>
    </location>
</feature>
<dbReference type="KEGG" id="alkq:M9189_02375"/>
<dbReference type="EMBL" id="CP098400">
    <property type="protein sequence ID" value="URW80205.1"/>
    <property type="molecule type" value="Genomic_DNA"/>
</dbReference>
<dbReference type="Proteomes" id="UP001056426">
    <property type="component" value="Chromosome"/>
</dbReference>